<name>A0ABU0TVN4_MICTR</name>
<reference evidence="2 3" key="1">
    <citation type="submission" date="2023-07" db="EMBL/GenBank/DDBJ databases">
        <title>Functional and genomic diversity of the sorghum phyllosphere microbiome.</title>
        <authorList>
            <person name="Shade A."/>
        </authorList>
    </citation>
    <scope>NUCLEOTIDE SEQUENCE [LARGE SCALE GENOMIC DNA]</scope>
    <source>
        <strain evidence="2 3">SORGH_AS_1207</strain>
    </source>
</reference>
<evidence type="ECO:0000256" key="1">
    <source>
        <dbReference type="SAM" id="SignalP"/>
    </source>
</evidence>
<dbReference type="EMBL" id="JAUTBF010000001">
    <property type="protein sequence ID" value="MDQ1123725.1"/>
    <property type="molecule type" value="Genomic_DNA"/>
</dbReference>
<organism evidence="2 3">
    <name type="scientific">Microbacterium trichothecenolyticum</name>
    <name type="common">Aureobacterium trichothecenolyticum</name>
    <dbReference type="NCBI Taxonomy" id="69370"/>
    <lineage>
        <taxon>Bacteria</taxon>
        <taxon>Bacillati</taxon>
        <taxon>Actinomycetota</taxon>
        <taxon>Actinomycetes</taxon>
        <taxon>Micrococcales</taxon>
        <taxon>Microbacteriaceae</taxon>
        <taxon>Microbacterium</taxon>
    </lineage>
</organism>
<gene>
    <name evidence="2" type="ORF">QE412_002298</name>
</gene>
<sequence>MRIRTLSAVTASILAVGLMTGGAAAFAAPQSDTFVDGVPTPQSDTYVDGVPAPQSDTYIDGVPAPAGDADEAPDADGVVLGGMPAPLMLTPADLAKGPVTLQVGQTLVVVLDADNGGAFTGTGGSDDDSVAHFDAAVLSPDDDEVSLNAAFSAGKAGATKGWIAGADGQRTTFDITVAAA</sequence>
<dbReference type="RefSeq" id="WP_307483681.1">
    <property type="nucleotide sequence ID" value="NZ_JAUTBF010000001.1"/>
</dbReference>
<evidence type="ECO:0000313" key="3">
    <source>
        <dbReference type="Proteomes" id="UP001226691"/>
    </source>
</evidence>
<evidence type="ECO:0000313" key="2">
    <source>
        <dbReference type="EMBL" id="MDQ1123725.1"/>
    </source>
</evidence>
<feature type="signal peptide" evidence="1">
    <location>
        <begin position="1"/>
        <end position="27"/>
    </location>
</feature>
<keyword evidence="1" id="KW-0732">Signal</keyword>
<keyword evidence="3" id="KW-1185">Reference proteome</keyword>
<dbReference type="Proteomes" id="UP001226691">
    <property type="component" value="Unassembled WGS sequence"/>
</dbReference>
<feature type="chain" id="PRO_5047178801" description="DUF4402 domain-containing protein" evidence="1">
    <location>
        <begin position="28"/>
        <end position="180"/>
    </location>
</feature>
<comment type="caution">
    <text evidence="2">The sequence shown here is derived from an EMBL/GenBank/DDBJ whole genome shotgun (WGS) entry which is preliminary data.</text>
</comment>
<proteinExistence type="predicted"/>
<protein>
    <recommendedName>
        <fullName evidence="4">DUF4402 domain-containing protein</fullName>
    </recommendedName>
</protein>
<evidence type="ECO:0008006" key="4">
    <source>
        <dbReference type="Google" id="ProtNLM"/>
    </source>
</evidence>
<accession>A0ABU0TVN4</accession>